<evidence type="ECO:0000313" key="1">
    <source>
        <dbReference type="EMBL" id="JAH83138.1"/>
    </source>
</evidence>
<dbReference type="AlphaFoldDB" id="A0A0E9W0Y1"/>
<sequence length="26" mass="3019">MQIIHVTQPSYTGNQTQSFKMSLYCL</sequence>
<proteinExistence type="predicted"/>
<name>A0A0E9W0Y1_ANGAN</name>
<accession>A0A0E9W0Y1</accession>
<reference evidence="1" key="1">
    <citation type="submission" date="2014-11" db="EMBL/GenBank/DDBJ databases">
        <authorList>
            <person name="Amaro Gonzalez C."/>
        </authorList>
    </citation>
    <scope>NUCLEOTIDE SEQUENCE</scope>
</reference>
<protein>
    <submittedName>
        <fullName evidence="1">Uncharacterized protein</fullName>
    </submittedName>
</protein>
<organism evidence="1">
    <name type="scientific">Anguilla anguilla</name>
    <name type="common">European freshwater eel</name>
    <name type="synonym">Muraena anguilla</name>
    <dbReference type="NCBI Taxonomy" id="7936"/>
    <lineage>
        <taxon>Eukaryota</taxon>
        <taxon>Metazoa</taxon>
        <taxon>Chordata</taxon>
        <taxon>Craniata</taxon>
        <taxon>Vertebrata</taxon>
        <taxon>Euteleostomi</taxon>
        <taxon>Actinopterygii</taxon>
        <taxon>Neopterygii</taxon>
        <taxon>Teleostei</taxon>
        <taxon>Anguilliformes</taxon>
        <taxon>Anguillidae</taxon>
        <taxon>Anguilla</taxon>
    </lineage>
</organism>
<reference evidence="1" key="2">
    <citation type="journal article" date="2015" name="Fish Shellfish Immunol.">
        <title>Early steps in the European eel (Anguilla anguilla)-Vibrio vulnificus interaction in the gills: Role of the RtxA13 toxin.</title>
        <authorList>
            <person name="Callol A."/>
            <person name="Pajuelo D."/>
            <person name="Ebbesson L."/>
            <person name="Teles M."/>
            <person name="MacKenzie S."/>
            <person name="Amaro C."/>
        </authorList>
    </citation>
    <scope>NUCLEOTIDE SEQUENCE</scope>
</reference>
<dbReference type="EMBL" id="GBXM01025439">
    <property type="protein sequence ID" value="JAH83138.1"/>
    <property type="molecule type" value="Transcribed_RNA"/>
</dbReference>